<evidence type="ECO:0000313" key="3">
    <source>
        <dbReference type="Proteomes" id="UP000186817"/>
    </source>
</evidence>
<reference evidence="2 3" key="1">
    <citation type="submission" date="2016-02" db="EMBL/GenBank/DDBJ databases">
        <title>Genome analysis of coral dinoflagellate symbionts highlights evolutionary adaptations to a symbiotic lifestyle.</title>
        <authorList>
            <person name="Aranda M."/>
            <person name="Li Y."/>
            <person name="Liew Y.J."/>
            <person name="Baumgarten S."/>
            <person name="Simakov O."/>
            <person name="Wilson M."/>
            <person name="Piel J."/>
            <person name="Ashoor H."/>
            <person name="Bougouffa S."/>
            <person name="Bajic V.B."/>
            <person name="Ryu T."/>
            <person name="Ravasi T."/>
            <person name="Bayer T."/>
            <person name="Micklem G."/>
            <person name="Kim H."/>
            <person name="Bhak J."/>
            <person name="Lajeunesse T.C."/>
            <person name="Voolstra C.R."/>
        </authorList>
    </citation>
    <scope>NUCLEOTIDE SEQUENCE [LARGE SCALE GENOMIC DNA]</scope>
    <source>
        <strain evidence="2 3">CCMP2467</strain>
    </source>
</reference>
<dbReference type="OrthoDB" id="10649363at2759"/>
<evidence type="ECO:0008006" key="4">
    <source>
        <dbReference type="Google" id="ProtNLM"/>
    </source>
</evidence>
<name>A0A1Q9D4M2_SYMMI</name>
<keyword evidence="3" id="KW-1185">Reference proteome</keyword>
<accession>A0A1Q9D4M2</accession>
<feature type="non-terminal residue" evidence="2">
    <location>
        <position position="1"/>
    </location>
</feature>
<gene>
    <name evidence="2" type="ORF">AK812_SmicGene28405</name>
</gene>
<proteinExistence type="predicted"/>
<dbReference type="EMBL" id="LSRX01000728">
    <property type="protein sequence ID" value="OLP90076.1"/>
    <property type="molecule type" value="Genomic_DNA"/>
</dbReference>
<dbReference type="AlphaFoldDB" id="A0A1Q9D4M2"/>
<comment type="caution">
    <text evidence="2">The sequence shown here is derived from an EMBL/GenBank/DDBJ whole genome shotgun (WGS) entry which is preliminary data.</text>
</comment>
<feature type="region of interest" description="Disordered" evidence="1">
    <location>
        <begin position="245"/>
        <end position="305"/>
    </location>
</feature>
<evidence type="ECO:0000313" key="2">
    <source>
        <dbReference type="EMBL" id="OLP90076.1"/>
    </source>
</evidence>
<sequence length="305" mass="33588">EEVLFFEPEQVRRSHCLQVESGVPTGDAKPLTLDGVLIDQDVLKAAAAKLNLSTAGSRSWLYARVRSYVEKQKLALELELAGDAWGLSERYRPIGNFTPYERVYGARYSGRIAPFAEPVYCQLDVKQKGDKRWVLSVLVGKASLNDMYIVSGRDGIRLSRSIRRVGRPWATEVQLYRELKGYPWDYGSGVIGTKFVPMPKQRPLEVEPLPSGAPRSLDEAATEPPTPMDCGVPATPVGRAPSLMPPPAAIPVQNVPPLESARSKRSGTGQEMQELVGPNPSMRPDLLVLSKEPKSQQPTAGLWAR</sequence>
<evidence type="ECO:0000256" key="1">
    <source>
        <dbReference type="SAM" id="MobiDB-lite"/>
    </source>
</evidence>
<organism evidence="2 3">
    <name type="scientific">Symbiodinium microadriaticum</name>
    <name type="common">Dinoflagellate</name>
    <name type="synonym">Zooxanthella microadriatica</name>
    <dbReference type="NCBI Taxonomy" id="2951"/>
    <lineage>
        <taxon>Eukaryota</taxon>
        <taxon>Sar</taxon>
        <taxon>Alveolata</taxon>
        <taxon>Dinophyceae</taxon>
        <taxon>Suessiales</taxon>
        <taxon>Symbiodiniaceae</taxon>
        <taxon>Symbiodinium</taxon>
    </lineage>
</organism>
<protein>
    <recommendedName>
        <fullName evidence="4">SAP domain-containing protein</fullName>
    </recommendedName>
</protein>
<dbReference type="Proteomes" id="UP000186817">
    <property type="component" value="Unassembled WGS sequence"/>
</dbReference>
<feature type="region of interest" description="Disordered" evidence="1">
    <location>
        <begin position="203"/>
        <end position="228"/>
    </location>
</feature>